<keyword evidence="3" id="KW-0472">Membrane</keyword>
<dbReference type="Proteomes" id="UP001152797">
    <property type="component" value="Unassembled WGS sequence"/>
</dbReference>
<keyword evidence="3" id="KW-1133">Transmembrane helix</keyword>
<organism evidence="5">
    <name type="scientific">Cladocopium goreaui</name>
    <dbReference type="NCBI Taxonomy" id="2562237"/>
    <lineage>
        <taxon>Eukaryota</taxon>
        <taxon>Sar</taxon>
        <taxon>Alveolata</taxon>
        <taxon>Dinophyceae</taxon>
        <taxon>Suessiales</taxon>
        <taxon>Symbiodiniaceae</taxon>
        <taxon>Cladocopium</taxon>
    </lineage>
</organism>
<evidence type="ECO:0000259" key="4">
    <source>
        <dbReference type="Pfam" id="PF07727"/>
    </source>
</evidence>
<dbReference type="EMBL" id="CAMXCT030001147">
    <property type="protein sequence ID" value="CAL4774550.1"/>
    <property type="molecule type" value="Genomic_DNA"/>
</dbReference>
<evidence type="ECO:0000256" key="2">
    <source>
        <dbReference type="SAM" id="MobiDB-lite"/>
    </source>
</evidence>
<feature type="domain" description="Reverse transcriptase Ty1/copia-type" evidence="4">
    <location>
        <begin position="963"/>
        <end position="1100"/>
    </location>
</feature>
<reference evidence="5" key="1">
    <citation type="submission" date="2022-10" db="EMBL/GenBank/DDBJ databases">
        <authorList>
            <person name="Chen Y."/>
            <person name="Dougan E. K."/>
            <person name="Chan C."/>
            <person name="Rhodes N."/>
            <person name="Thang M."/>
        </authorList>
    </citation>
    <scope>NUCLEOTIDE SEQUENCE</scope>
</reference>
<keyword evidence="1" id="KW-0175">Coiled coil</keyword>
<feature type="transmembrane region" description="Helical" evidence="3">
    <location>
        <begin position="1487"/>
        <end position="1507"/>
    </location>
</feature>
<comment type="caution">
    <text evidence="5">The sequence shown here is derived from an EMBL/GenBank/DDBJ whole genome shotgun (WGS) entry which is preliminary data.</text>
</comment>
<feature type="region of interest" description="Disordered" evidence="2">
    <location>
        <begin position="536"/>
        <end position="560"/>
    </location>
</feature>
<evidence type="ECO:0000256" key="3">
    <source>
        <dbReference type="SAM" id="Phobius"/>
    </source>
</evidence>
<keyword evidence="7" id="KW-1185">Reference proteome</keyword>
<protein>
    <submittedName>
        <fullName evidence="6">Retrovirus-related Pol polyprotein from transposon TNT 1-94</fullName>
    </submittedName>
</protein>
<reference evidence="6 7" key="2">
    <citation type="submission" date="2024-05" db="EMBL/GenBank/DDBJ databases">
        <authorList>
            <person name="Chen Y."/>
            <person name="Shah S."/>
            <person name="Dougan E. K."/>
            <person name="Thang M."/>
            <person name="Chan C."/>
        </authorList>
    </citation>
    <scope>NUCLEOTIDE SEQUENCE [LARGE SCALE GENOMIC DNA]</scope>
</reference>
<evidence type="ECO:0000313" key="6">
    <source>
        <dbReference type="EMBL" id="CAL4774550.1"/>
    </source>
</evidence>
<feature type="region of interest" description="Disordered" evidence="2">
    <location>
        <begin position="1420"/>
        <end position="1446"/>
    </location>
</feature>
<dbReference type="EMBL" id="CAMXCT010001147">
    <property type="protein sequence ID" value="CAI3987238.1"/>
    <property type="molecule type" value="Genomic_DNA"/>
</dbReference>
<dbReference type="EMBL" id="CAMXCT020001147">
    <property type="protein sequence ID" value="CAL1140613.1"/>
    <property type="molecule type" value="Genomic_DNA"/>
</dbReference>
<feature type="coiled-coil region" evidence="1">
    <location>
        <begin position="923"/>
        <end position="961"/>
    </location>
</feature>
<keyword evidence="3" id="KW-0812">Transmembrane</keyword>
<dbReference type="CDD" id="cd09272">
    <property type="entry name" value="RNase_HI_RT_Ty1"/>
    <property type="match status" value="1"/>
</dbReference>
<feature type="region of interest" description="Disordered" evidence="2">
    <location>
        <begin position="1522"/>
        <end position="1613"/>
    </location>
</feature>
<sequence>MDRLQQQLNALRLKTLRLRRLAGGGVQGLLDSGATNPLRPLKPGEETTSYRQVEVALANGGKTQLAITRGGTLVSPDLDIEPIVPMGLLIGVLGCKATWEEGGITVIHPKIGKLPINQSEGCPQVSRQLALQLIEEIEDKKLCIGEVASDFTKEEAWLERLIKEHPVLSSLPSWIQEGLKCEVGEWNHLPCNKRMRKRMKRDGYLLHLFAGPDQGFTLHRAWHQVGGEGWQLLEVDVERGEEQNLLESKLYGGLMRTALEGKIRAIIGGPNCRTRSVLRHIPVEGHPEAPRPVRQWGGGEFGKKHLTDQEREQVRGDDLLMWRMLFLQMVSTYAARARGATKDPLFSLEQPASPKSYKPEVVSFWDTKEWHKLKKEFGWFEETFEQGSLGGKSPKPTTFGGSLKLTVEEYKTGDRRHPERVKSSKELSRWPPALMRMLATELMKQVYKMDPKIKQLSWQEHIACGHIPYRRDCRVCQETNQQCAPHRKTRHVIGGVLSIDTAGPLIGAYDQGGGMARYFLVGALTWRVPKGLEKLKQPAQEPLEGDEPKIEDKEDVEEEALEDGIFGDLPPMGADNNQASGGELAAELGLGGGDPVRLAAPPRSDDVAELGLGGGDPVRLAAPLPGEAAAELGLGGGDPVRLVAPREEKGPEDLEETTEVRVFRLALPMITKTAREVSATAMEFVLRLRADGFHIGRIHCDRGHEFEGAFKRRTLRQAGLDSAHWPWALRYVDELNRCVRKGIQPSCPPFYQEVRVKKRTWRRGAFEPVVERVHYLCPSTEDHGHWVQKQGEPPRVTKFIMEKTTEPVEEGAWIALEGRIVDPWSTRRRLRGKTAVRRVHPTLDQEGEDSEREKKKEEVKQIYAVIEEEMRGIVDEDPEVASGIIQVVAKLRKIATAMEESEEVLQTKIISPKEVSRKWGEWLESVDSEVQSLTKDKQALKELTAEEHEELKQQAEREGRRVEYIPSKLVHVVKAGEKGGKKKTRWVVCGNFEEKKEGEENYSGGADATAFRILIWCCGKFQWRAQIIDVRTAFLNADLELTEEENLLLIRPPHIMIEKGYLAPNTVYLPVKAIYGFRRSPRLWGRHRDHRMHQFVIKAEKEGKNIEVKLFQMGSEPNLWKVVQVMGEEEDELASLSNGRILGLVMTYVDDVFIAAEGDLVEAITAKFQETWTTSNPEEVSEKPTRFLGMEVEKIWSEEKERSEWFVTQSGYIKDLLERYDQGKEEKEKRIRKIPISRDLAIMEAAEQTRDYLRGTWDQGLKFEEGKEKDVVIQVWSDASFAPEGEESHGCFTVMVNDSALLWRSGRQASITLSTAEAELNEIIEAMNAGESVATILYELFDDVKKIAWSDSQSALSILSSEGGSWRTRHLRMRASYARQAVLSGDWAVGHVPGEELNADLGTKALSSNRIGKLKGLLGMAQRPGESKEEKETKKEVGEDQKEKASNAFKVSQAATAVKLITLAAMISVGKSEEDEEEEHGAKELKVMMVIFAIAIVLLTLLGQIVWKVGVGKLRQVIKDQSEGADRSLPAQGDQTGVQQRAREAVRGTGGEQGSSGSSEPLVRLPPSVRVEEENTTRRVEMGLDQGNPVRLPVPDGETSSSSGGPSPAAGSMEARIEEELIRIIQEEAEMWREIRQTPLPPVIIEEVEENDAEGIYKVHESDSPDHSNGVRFAEGLPANEGKATTRDFTLSFCNWHRSTLR</sequence>
<evidence type="ECO:0000256" key="1">
    <source>
        <dbReference type="SAM" id="Coils"/>
    </source>
</evidence>
<feature type="compositionally biased region" description="Low complexity" evidence="2">
    <location>
        <begin position="1600"/>
        <end position="1613"/>
    </location>
</feature>
<evidence type="ECO:0000313" key="5">
    <source>
        <dbReference type="EMBL" id="CAI3987238.1"/>
    </source>
</evidence>
<feature type="compositionally biased region" description="Basic and acidic residues" evidence="2">
    <location>
        <begin position="1425"/>
        <end position="1445"/>
    </location>
</feature>
<accession>A0A9P1C9S1</accession>
<name>A0A9P1C9S1_9DINO</name>
<evidence type="ECO:0000313" key="7">
    <source>
        <dbReference type="Proteomes" id="UP001152797"/>
    </source>
</evidence>
<dbReference type="Pfam" id="PF07727">
    <property type="entry name" value="RVT_2"/>
    <property type="match status" value="1"/>
</dbReference>
<gene>
    <name evidence="5" type="ORF">C1SCF055_LOCUS14529</name>
</gene>
<dbReference type="OrthoDB" id="444716at2759"/>
<proteinExistence type="predicted"/>
<feature type="compositionally biased region" description="Basic and acidic residues" evidence="2">
    <location>
        <begin position="1570"/>
        <end position="1582"/>
    </location>
</feature>
<dbReference type="InterPro" id="IPR013103">
    <property type="entry name" value="RVT_2"/>
</dbReference>